<feature type="compositionally biased region" description="Low complexity" evidence="1">
    <location>
        <begin position="70"/>
        <end position="96"/>
    </location>
</feature>
<feature type="region of interest" description="Disordered" evidence="1">
    <location>
        <begin position="1"/>
        <end position="135"/>
    </location>
</feature>
<reference evidence="2 3" key="1">
    <citation type="submission" date="2024-05" db="EMBL/GenBank/DDBJ databases">
        <title>Culex pipiens pipiens assembly and annotation.</title>
        <authorList>
            <person name="Alout H."/>
            <person name="Durand T."/>
        </authorList>
    </citation>
    <scope>NUCLEOTIDE SEQUENCE [LARGE SCALE GENOMIC DNA]</scope>
    <source>
        <strain evidence="2">HA-2024</strain>
        <tissue evidence="2">Whole body</tissue>
    </source>
</reference>
<dbReference type="AlphaFoldDB" id="A0ABD1DXC3"/>
<protein>
    <submittedName>
        <fullName evidence="2">Uncharacterized protein</fullName>
    </submittedName>
</protein>
<feature type="compositionally biased region" description="Polar residues" evidence="1">
    <location>
        <begin position="24"/>
        <end position="33"/>
    </location>
</feature>
<keyword evidence="3" id="KW-1185">Reference proteome</keyword>
<comment type="caution">
    <text evidence="2">The sequence shown here is derived from an EMBL/GenBank/DDBJ whole genome shotgun (WGS) entry which is preliminary data.</text>
</comment>
<gene>
    <name evidence="2" type="ORF">pipiens_000844</name>
</gene>
<name>A0ABD1DXC3_CULPP</name>
<sequence>CLSGSAGGQTDCVHRSGTDHRHSPTSPASSQAVNPGDDRHDHPPPRQRDQLCHLHPAGESGQLGPPPAALPSTAATPATTTTTTTTAAAATSATLPGLLHGGHAAETGPGVRSSWPVFDPGGHLRDGTDAPAAGGLSTTSAAAAAATTVGSLRNAPLPATVGSVSTATASVRGAPGQDQLWSGPGGGTAEGWWLLPPGA</sequence>
<feature type="compositionally biased region" description="Basic and acidic residues" evidence="1">
    <location>
        <begin position="36"/>
        <end position="52"/>
    </location>
</feature>
<proteinExistence type="predicted"/>
<feature type="non-terminal residue" evidence="2">
    <location>
        <position position="199"/>
    </location>
</feature>
<organism evidence="2 3">
    <name type="scientific">Culex pipiens pipiens</name>
    <name type="common">Northern house mosquito</name>
    <dbReference type="NCBI Taxonomy" id="38569"/>
    <lineage>
        <taxon>Eukaryota</taxon>
        <taxon>Metazoa</taxon>
        <taxon>Ecdysozoa</taxon>
        <taxon>Arthropoda</taxon>
        <taxon>Hexapoda</taxon>
        <taxon>Insecta</taxon>
        <taxon>Pterygota</taxon>
        <taxon>Neoptera</taxon>
        <taxon>Endopterygota</taxon>
        <taxon>Diptera</taxon>
        <taxon>Nematocera</taxon>
        <taxon>Culicoidea</taxon>
        <taxon>Culicidae</taxon>
        <taxon>Culicinae</taxon>
        <taxon>Culicini</taxon>
        <taxon>Culex</taxon>
        <taxon>Culex</taxon>
    </lineage>
</organism>
<feature type="non-terminal residue" evidence="2">
    <location>
        <position position="1"/>
    </location>
</feature>
<evidence type="ECO:0000313" key="2">
    <source>
        <dbReference type="EMBL" id="KAL1404391.1"/>
    </source>
</evidence>
<dbReference type="EMBL" id="JBEHCU010000467">
    <property type="protein sequence ID" value="KAL1404391.1"/>
    <property type="molecule type" value="Genomic_DNA"/>
</dbReference>
<evidence type="ECO:0000256" key="1">
    <source>
        <dbReference type="SAM" id="MobiDB-lite"/>
    </source>
</evidence>
<accession>A0ABD1DXC3</accession>
<feature type="region of interest" description="Disordered" evidence="1">
    <location>
        <begin position="173"/>
        <end position="199"/>
    </location>
</feature>
<evidence type="ECO:0000313" key="3">
    <source>
        <dbReference type="Proteomes" id="UP001562425"/>
    </source>
</evidence>
<feature type="compositionally biased region" description="Basic and acidic residues" evidence="1">
    <location>
        <begin position="12"/>
        <end position="22"/>
    </location>
</feature>
<dbReference type="Proteomes" id="UP001562425">
    <property type="component" value="Unassembled WGS sequence"/>
</dbReference>